<evidence type="ECO:0000259" key="3">
    <source>
        <dbReference type="Pfam" id="PF13731"/>
    </source>
</evidence>
<dbReference type="Pfam" id="PF13731">
    <property type="entry name" value="WxL"/>
    <property type="match status" value="1"/>
</dbReference>
<accession>A0A5F0MF92</accession>
<feature type="chain" id="PRO_5043206655" evidence="2">
    <location>
        <begin position="29"/>
        <end position="252"/>
    </location>
</feature>
<feature type="signal peptide" evidence="2">
    <location>
        <begin position="1"/>
        <end position="28"/>
    </location>
</feature>
<dbReference type="InterPro" id="IPR027994">
    <property type="entry name" value="WxL_dom"/>
</dbReference>
<proteinExistence type="predicted"/>
<dbReference type="EMBL" id="NRPP01000010">
    <property type="protein sequence ID" value="TFJ27424.1"/>
    <property type="molecule type" value="Genomic_DNA"/>
</dbReference>
<reference evidence="4 5" key="1">
    <citation type="journal article" date="2018" name="Int. J. Food Microbiol.">
        <title>Growth of Carnobacterium spp. isolated from chilled vacuum-packaged meat under relevant acidic conditions.</title>
        <authorList>
            <person name="Zhang P."/>
            <person name="Badoni M."/>
            <person name="Ganzle M."/>
            <person name="Yang X."/>
        </authorList>
    </citation>
    <scope>NUCLEOTIDE SEQUENCE [LARGE SCALE GENOMIC DNA]</scope>
    <source>
        <strain evidence="4 5">B2</strain>
    </source>
</reference>
<sequence>MKMTKLMATTAVLASTLVLGNVVASAEAGTLPATYETDTTVKFSPSDEITPPVDPLDPEKPTTPVDPEDPDKPINPGTNGPLSIDFASPLYFGENKIVTSDKDYFAEAQPLSDGTTRPNFVQVTDNRGGEQGWTLQVKQNGQFKSKTSNRELTGAQISFANGQVATATDSKVPSIIATEFTLVADGTGAAQNVMTAKAGEGAGTHIYRSGDDAAKATSVKLAVPGKLTKLAETYTTTLTYTLTDVPGNDTPE</sequence>
<keyword evidence="2" id="KW-0732">Signal</keyword>
<evidence type="ECO:0000313" key="5">
    <source>
        <dbReference type="Proteomes" id="UP000297938"/>
    </source>
</evidence>
<evidence type="ECO:0000256" key="1">
    <source>
        <dbReference type="SAM" id="MobiDB-lite"/>
    </source>
</evidence>
<protein>
    <submittedName>
        <fullName evidence="4">Cell surface protein</fullName>
    </submittedName>
</protein>
<name>A0A5F0MF92_CARDV</name>
<evidence type="ECO:0000256" key="2">
    <source>
        <dbReference type="SAM" id="SignalP"/>
    </source>
</evidence>
<feature type="region of interest" description="Disordered" evidence="1">
    <location>
        <begin position="39"/>
        <end position="80"/>
    </location>
</feature>
<feature type="domain" description="WxL" evidence="3">
    <location>
        <begin position="33"/>
        <end position="246"/>
    </location>
</feature>
<gene>
    <name evidence="4" type="ORF">CKN69_06125</name>
</gene>
<dbReference type="RefSeq" id="WP_135015521.1">
    <property type="nucleotide sequence ID" value="NZ_CBCPJW010000003.1"/>
</dbReference>
<dbReference type="AlphaFoldDB" id="A0A5F0MF92"/>
<comment type="caution">
    <text evidence="4">The sequence shown here is derived from an EMBL/GenBank/DDBJ whole genome shotgun (WGS) entry which is preliminary data.</text>
</comment>
<dbReference type="Proteomes" id="UP000297938">
    <property type="component" value="Unassembled WGS sequence"/>
</dbReference>
<evidence type="ECO:0000313" key="4">
    <source>
        <dbReference type="EMBL" id="TFJ27424.1"/>
    </source>
</evidence>
<organism evidence="4 5">
    <name type="scientific">Carnobacterium divergens</name>
    <name type="common">Lactobacillus divergens</name>
    <dbReference type="NCBI Taxonomy" id="2748"/>
    <lineage>
        <taxon>Bacteria</taxon>
        <taxon>Bacillati</taxon>
        <taxon>Bacillota</taxon>
        <taxon>Bacilli</taxon>
        <taxon>Lactobacillales</taxon>
        <taxon>Carnobacteriaceae</taxon>
        <taxon>Carnobacterium</taxon>
    </lineage>
</organism>